<gene>
    <name evidence="1" type="ORF">HMPREF9943_00204</name>
</gene>
<organism evidence="1 2">
    <name type="scientific">Eggerthia catenaformis OT 569 = DSM 20559</name>
    <dbReference type="NCBI Taxonomy" id="999415"/>
    <lineage>
        <taxon>Bacteria</taxon>
        <taxon>Bacillati</taxon>
        <taxon>Bacillota</taxon>
        <taxon>Erysipelotrichia</taxon>
        <taxon>Erysipelotrichales</taxon>
        <taxon>Coprobacillaceae</taxon>
        <taxon>Eggerthia</taxon>
    </lineage>
</organism>
<evidence type="ECO:0000313" key="2">
    <source>
        <dbReference type="Proteomes" id="UP000011758"/>
    </source>
</evidence>
<dbReference type="BioCyc" id="ECAT999415-HMP:GTTI-213-MONOMER"/>
<dbReference type="Proteomes" id="UP000011758">
    <property type="component" value="Unassembled WGS sequence"/>
</dbReference>
<dbReference type="eggNOG" id="ENOG5032SGE">
    <property type="taxonomic scope" value="Bacteria"/>
</dbReference>
<dbReference type="RefSeq" id="WP_004801215.1">
    <property type="nucleotide sequence ID" value="NZ_KB446646.1"/>
</dbReference>
<name>M2PAM8_9FIRM</name>
<evidence type="ECO:0008006" key="3">
    <source>
        <dbReference type="Google" id="ProtNLM"/>
    </source>
</evidence>
<dbReference type="Pfam" id="PF12672">
    <property type="entry name" value="DUF3793"/>
    <property type="match status" value="1"/>
</dbReference>
<evidence type="ECO:0000313" key="1">
    <source>
        <dbReference type="EMBL" id="EMD17417.1"/>
    </source>
</evidence>
<dbReference type="OrthoDB" id="5393676at2"/>
<reference evidence="1 2" key="1">
    <citation type="submission" date="2013-02" db="EMBL/GenBank/DDBJ databases">
        <title>The Genome Sequence of Lactobacillus catenaformis F0143.</title>
        <authorList>
            <consortium name="The Broad Institute Genome Sequencing Platform"/>
            <person name="Earl A."/>
            <person name="Ward D."/>
            <person name="Feldgarden M."/>
            <person name="Gevers D."/>
            <person name="Izard J."/>
            <person name="Blanton J.M."/>
            <person name="Mathney J."/>
            <person name="Dewhirst F.E."/>
            <person name="Young S.K."/>
            <person name="Zeng Q."/>
            <person name="Gargeya S."/>
            <person name="Fitzgerald M."/>
            <person name="Haas B."/>
            <person name="Abouelleil A."/>
            <person name="Alvarado L."/>
            <person name="Arachchi H.M."/>
            <person name="Berlin A."/>
            <person name="Chapman S.B."/>
            <person name="Gearin G."/>
            <person name="Goldberg J."/>
            <person name="Griggs A."/>
            <person name="Gujja S."/>
            <person name="Hansen M."/>
            <person name="Heiman D."/>
            <person name="Howarth C."/>
            <person name="Larimer J."/>
            <person name="Lui A."/>
            <person name="MacDonald P.J.P."/>
            <person name="McCowen C."/>
            <person name="Montmayeur A."/>
            <person name="Murphy C."/>
            <person name="Neiman D."/>
            <person name="Pearson M."/>
            <person name="Priest M."/>
            <person name="Roberts A."/>
            <person name="Saif S."/>
            <person name="Shea T."/>
            <person name="Sisk P."/>
            <person name="Stolte C."/>
            <person name="Sykes S."/>
            <person name="Wortman J."/>
            <person name="Nusbaum C."/>
            <person name="Birren B."/>
        </authorList>
    </citation>
    <scope>NUCLEOTIDE SEQUENCE [LARGE SCALE GENOMIC DNA]</scope>
    <source>
        <strain evidence="1 2">OT 569</strain>
    </source>
</reference>
<comment type="caution">
    <text evidence="1">The sequence shown here is derived from an EMBL/GenBank/DDBJ whole genome shotgun (WGS) entry which is preliminary data.</text>
</comment>
<dbReference type="AlphaFoldDB" id="M2PAM8"/>
<proteinExistence type="predicted"/>
<dbReference type="STRING" id="999415.HMPREF9943_00204"/>
<accession>M2PAM8</accession>
<keyword evidence="2" id="KW-1185">Reference proteome</keyword>
<dbReference type="InterPro" id="IPR024523">
    <property type="entry name" value="DUF3793"/>
</dbReference>
<sequence>MPHNASLFEYKLAVYSAPTLMKYKCGSLFNISKSDIHNYQECFDYYNHHLSYYDLQINILRERKESVLIYIYSPKQLKRVLENKAIVRFLKSQGYHTQSISHLLVSLKKRFNTNVFPHEIGIFLNYPLEDVLGFIENKPVKHIGYWKVYGNEHYALNCFKEYDRCHSIMKEYMNQGYHLEEILAMN</sequence>
<dbReference type="EMBL" id="AGEJ01000005">
    <property type="protein sequence ID" value="EMD17417.1"/>
    <property type="molecule type" value="Genomic_DNA"/>
</dbReference>
<protein>
    <recommendedName>
        <fullName evidence="3">DUF3793 domain-containing protein</fullName>
    </recommendedName>
</protein>